<dbReference type="STRING" id="1423753.FD28_GL001969"/>
<reference evidence="2 3" key="1">
    <citation type="journal article" date="2015" name="Genome Announc.">
        <title>Expanding the biotechnology potential of lactobacilli through comparative genomics of 213 strains and associated genera.</title>
        <authorList>
            <person name="Sun Z."/>
            <person name="Harris H.M."/>
            <person name="McCann A."/>
            <person name="Guo C."/>
            <person name="Argimon S."/>
            <person name="Zhang W."/>
            <person name="Yang X."/>
            <person name="Jeffery I.B."/>
            <person name="Cooney J.C."/>
            <person name="Kagawa T.F."/>
            <person name="Liu W."/>
            <person name="Song Y."/>
            <person name="Salvetti E."/>
            <person name="Wrobel A."/>
            <person name="Rasinkangas P."/>
            <person name="Parkhill J."/>
            <person name="Rea M.C."/>
            <person name="O'Sullivan O."/>
            <person name="Ritari J."/>
            <person name="Douillard F.P."/>
            <person name="Paul Ross R."/>
            <person name="Yang R."/>
            <person name="Briner A.E."/>
            <person name="Felis G.E."/>
            <person name="de Vos W.M."/>
            <person name="Barrangou R."/>
            <person name="Klaenhammer T.R."/>
            <person name="Caufield P.W."/>
            <person name="Cui Y."/>
            <person name="Zhang H."/>
            <person name="O'Toole P.W."/>
        </authorList>
    </citation>
    <scope>NUCLEOTIDE SEQUENCE [LARGE SCALE GENOMIC DNA]</scope>
    <source>
        <strain evidence="2 3">DSM 16381</strain>
    </source>
</reference>
<name>A0A0R1USV5_9LACO</name>
<evidence type="ECO:0000313" key="2">
    <source>
        <dbReference type="EMBL" id="KRL96215.1"/>
    </source>
</evidence>
<dbReference type="Proteomes" id="UP000051580">
    <property type="component" value="Unassembled WGS sequence"/>
</dbReference>
<protein>
    <submittedName>
        <fullName evidence="2">Uncharacterized protein</fullName>
    </submittedName>
</protein>
<dbReference type="EMBL" id="AZFS01000041">
    <property type="protein sequence ID" value="KRL96215.1"/>
    <property type="molecule type" value="Genomic_DNA"/>
</dbReference>
<dbReference type="PROSITE" id="PS51257">
    <property type="entry name" value="PROKAR_LIPOPROTEIN"/>
    <property type="match status" value="1"/>
</dbReference>
<accession>A0A0R1USV5</accession>
<evidence type="ECO:0000256" key="1">
    <source>
        <dbReference type="SAM" id="SignalP"/>
    </source>
</evidence>
<comment type="caution">
    <text evidence="2">The sequence shown here is derived from an EMBL/GenBank/DDBJ whole genome shotgun (WGS) entry which is preliminary data.</text>
</comment>
<sequence length="136" mass="15370">MNDMHRGITLFLLALATLALGGCANQGATQHGTDYLKIYNHHDRQIYAATGRRSKTIVAHIPQTYNNISKKKIPQDAKPSYRYVMHHAKHDVKITMQVYSNYHYAKLSGVPVIGGGVVKLTPQNYQKLNHPRNFID</sequence>
<keyword evidence="3" id="KW-1185">Reference proteome</keyword>
<feature type="signal peptide" evidence="1">
    <location>
        <begin position="1"/>
        <end position="24"/>
    </location>
</feature>
<proteinExistence type="predicted"/>
<gene>
    <name evidence="2" type="ORF">FD28_GL001969</name>
</gene>
<feature type="chain" id="PRO_5038334055" evidence="1">
    <location>
        <begin position="25"/>
        <end position="136"/>
    </location>
</feature>
<dbReference type="PATRIC" id="fig|1423753.3.peg.2069"/>
<dbReference type="AlphaFoldDB" id="A0A0R1USV5"/>
<organism evidence="2 3">
    <name type="scientific">Levilactobacillus hammesii DSM 16381</name>
    <dbReference type="NCBI Taxonomy" id="1423753"/>
    <lineage>
        <taxon>Bacteria</taxon>
        <taxon>Bacillati</taxon>
        <taxon>Bacillota</taxon>
        <taxon>Bacilli</taxon>
        <taxon>Lactobacillales</taxon>
        <taxon>Lactobacillaceae</taxon>
        <taxon>Levilactobacillus</taxon>
    </lineage>
</organism>
<evidence type="ECO:0000313" key="3">
    <source>
        <dbReference type="Proteomes" id="UP000051580"/>
    </source>
</evidence>
<keyword evidence="1" id="KW-0732">Signal</keyword>